<keyword evidence="2 7" id="KW-0489">Methyltransferase</keyword>
<dbReference type="PIRSF" id="PIRSF003085">
    <property type="entry name" value="CMAS"/>
    <property type="match status" value="1"/>
</dbReference>
<dbReference type="Pfam" id="PF02353">
    <property type="entry name" value="CMAS"/>
    <property type="match status" value="1"/>
</dbReference>
<evidence type="ECO:0000256" key="2">
    <source>
        <dbReference type="ARBA" id="ARBA00022603"/>
    </source>
</evidence>
<comment type="caution">
    <text evidence="7">The sequence shown here is derived from an EMBL/GenBank/DDBJ whole genome shotgun (WGS) entry which is preliminary data.</text>
</comment>
<protein>
    <submittedName>
        <fullName evidence="7">Class I SAM-dependent methyltransferase</fullName>
    </submittedName>
</protein>
<gene>
    <name evidence="7" type="ORF">G0Q06_13860</name>
</gene>
<accession>A0A6B2M580</accession>
<evidence type="ECO:0000256" key="5">
    <source>
        <dbReference type="ARBA" id="ARBA00023098"/>
    </source>
</evidence>
<dbReference type="Gene3D" id="3.40.50.150">
    <property type="entry name" value="Vaccinia Virus protein VP39"/>
    <property type="match status" value="1"/>
</dbReference>
<dbReference type="CDD" id="cd02440">
    <property type="entry name" value="AdoMet_MTases"/>
    <property type="match status" value="1"/>
</dbReference>
<organism evidence="7 8">
    <name type="scientific">Oceanipulchritudo coccoides</name>
    <dbReference type="NCBI Taxonomy" id="2706888"/>
    <lineage>
        <taxon>Bacteria</taxon>
        <taxon>Pseudomonadati</taxon>
        <taxon>Verrucomicrobiota</taxon>
        <taxon>Opitutia</taxon>
        <taxon>Puniceicoccales</taxon>
        <taxon>Oceanipulchritudinaceae</taxon>
        <taxon>Oceanipulchritudo</taxon>
    </lineage>
</organism>
<dbReference type="GO" id="GO:0008168">
    <property type="term" value="F:methyltransferase activity"/>
    <property type="evidence" value="ECO:0007669"/>
    <property type="project" value="UniProtKB-KW"/>
</dbReference>
<dbReference type="GO" id="GO:0008610">
    <property type="term" value="P:lipid biosynthetic process"/>
    <property type="evidence" value="ECO:0007669"/>
    <property type="project" value="InterPro"/>
</dbReference>
<comment type="similarity">
    <text evidence="1">Belongs to the CFA/CMAS family.</text>
</comment>
<dbReference type="PANTHER" id="PTHR43667:SF2">
    <property type="entry name" value="FATTY ACID C-METHYL TRANSFERASE"/>
    <property type="match status" value="1"/>
</dbReference>
<evidence type="ECO:0000256" key="6">
    <source>
        <dbReference type="PIRSR" id="PIRSR003085-1"/>
    </source>
</evidence>
<dbReference type="InterPro" id="IPR050723">
    <property type="entry name" value="CFA/CMAS"/>
</dbReference>
<dbReference type="SUPFAM" id="SSF53335">
    <property type="entry name" value="S-adenosyl-L-methionine-dependent methyltransferases"/>
    <property type="match status" value="1"/>
</dbReference>
<evidence type="ECO:0000313" key="7">
    <source>
        <dbReference type="EMBL" id="NDV63546.1"/>
    </source>
</evidence>
<dbReference type="InterPro" id="IPR003333">
    <property type="entry name" value="CMAS"/>
</dbReference>
<evidence type="ECO:0000256" key="3">
    <source>
        <dbReference type="ARBA" id="ARBA00022679"/>
    </source>
</evidence>
<dbReference type="Proteomes" id="UP000478417">
    <property type="component" value="Unassembled WGS sequence"/>
</dbReference>
<name>A0A6B2M580_9BACT</name>
<feature type="active site" evidence="6">
    <location>
        <position position="398"/>
    </location>
</feature>
<evidence type="ECO:0000256" key="1">
    <source>
        <dbReference type="ARBA" id="ARBA00010815"/>
    </source>
</evidence>
<keyword evidence="4" id="KW-0949">S-adenosyl-L-methionine</keyword>
<proteinExistence type="inferred from homology"/>
<dbReference type="AlphaFoldDB" id="A0A6B2M580"/>
<keyword evidence="8" id="KW-1185">Reference proteome</keyword>
<dbReference type="InterPro" id="IPR029063">
    <property type="entry name" value="SAM-dependent_MTases_sf"/>
</dbReference>
<sequence length="426" mass="48738">MKPIDSNTMPAQAVDQSSWLDRIARKTVLSVFERFDRSPILLRLPEGREILFGKESQDTETAILNIHSKSFFRRILINGEIGFGEAYMEGDWSTPELTHVIAALIDNLEHIPQMSGSHAKALAFHLLGTLNKFAHWTRRNTRNNSRRNISEHYDLSNEFYSLWLDETLTYSSAWFMGDENLKTAQENKYQRLCEKMQLKPGMEVLEIGCGWGGFSIFAARNFGVKMTAITISEAQFEKASARVLEEGLKDSVTVLLSDYRDIEGQFDAIASIEMLEAVGHQYLKDYFAKCHHLLKPAGRVGLQVIVCPDSRYDAMRKSVDWIKKHIFPGGQLPSIKALIDSVNATGDLYLQHLESFGMHYAKTLNIWRDQFNEKRDAVMDLGFDETFFRKWNYYLAYCEAAFASRNINVSQLILSRPNNTDFVLEG</sequence>
<keyword evidence="3 7" id="KW-0808">Transferase</keyword>
<reference evidence="7 8" key="1">
    <citation type="submission" date="2020-02" db="EMBL/GenBank/DDBJ databases">
        <title>Albibacoteraceae fam. nov., the first described family within the subdivision 4 Verrucomicrobia.</title>
        <authorList>
            <person name="Xi F."/>
        </authorList>
    </citation>
    <scope>NUCLEOTIDE SEQUENCE [LARGE SCALE GENOMIC DNA]</scope>
    <source>
        <strain evidence="7 8">CK1056</strain>
    </source>
</reference>
<dbReference type="GO" id="GO:0032259">
    <property type="term" value="P:methylation"/>
    <property type="evidence" value="ECO:0007669"/>
    <property type="project" value="UniProtKB-KW"/>
</dbReference>
<keyword evidence="5" id="KW-0443">Lipid metabolism</keyword>
<evidence type="ECO:0000256" key="4">
    <source>
        <dbReference type="ARBA" id="ARBA00022691"/>
    </source>
</evidence>
<evidence type="ECO:0000313" key="8">
    <source>
        <dbReference type="Proteomes" id="UP000478417"/>
    </source>
</evidence>
<dbReference type="RefSeq" id="WP_163967230.1">
    <property type="nucleotide sequence ID" value="NZ_JAAGNX010000003.1"/>
</dbReference>
<dbReference type="EMBL" id="JAAGNX010000003">
    <property type="protein sequence ID" value="NDV63546.1"/>
    <property type="molecule type" value="Genomic_DNA"/>
</dbReference>
<dbReference type="PANTHER" id="PTHR43667">
    <property type="entry name" value="CYCLOPROPANE-FATTY-ACYL-PHOSPHOLIPID SYNTHASE"/>
    <property type="match status" value="1"/>
</dbReference>